<feature type="non-terminal residue" evidence="2">
    <location>
        <position position="1"/>
    </location>
</feature>
<protein>
    <submittedName>
        <fullName evidence="2">Uncharacterized protein</fullName>
    </submittedName>
</protein>
<name>A0A8S2YLP4_9BILA</name>
<feature type="non-terminal residue" evidence="2">
    <location>
        <position position="81"/>
    </location>
</feature>
<gene>
    <name evidence="3" type="ORF">BYL167_LOCUS46234</name>
    <name evidence="2" type="ORF">GIL414_LOCUS37442</name>
    <name evidence="1" type="ORF">SMN809_LOCUS36576</name>
</gene>
<evidence type="ECO:0000313" key="4">
    <source>
        <dbReference type="Proteomes" id="UP000681720"/>
    </source>
</evidence>
<dbReference type="AlphaFoldDB" id="A0A8S2YLP4"/>
<organism evidence="2 4">
    <name type="scientific">Rotaria magnacalcarata</name>
    <dbReference type="NCBI Taxonomy" id="392030"/>
    <lineage>
        <taxon>Eukaryota</taxon>
        <taxon>Metazoa</taxon>
        <taxon>Spiralia</taxon>
        <taxon>Gnathifera</taxon>
        <taxon>Rotifera</taxon>
        <taxon>Eurotatoria</taxon>
        <taxon>Bdelloidea</taxon>
        <taxon>Philodinida</taxon>
        <taxon>Philodinidae</taxon>
        <taxon>Rotaria</taxon>
    </lineage>
</organism>
<dbReference type="Proteomes" id="UP000681720">
    <property type="component" value="Unassembled WGS sequence"/>
</dbReference>
<comment type="caution">
    <text evidence="2">The sequence shown here is derived from an EMBL/GenBank/DDBJ whole genome shotgun (WGS) entry which is preliminary data.</text>
</comment>
<proteinExistence type="predicted"/>
<evidence type="ECO:0000313" key="1">
    <source>
        <dbReference type="EMBL" id="CAF4539870.1"/>
    </source>
</evidence>
<dbReference type="EMBL" id="CAJOBJ010096178">
    <property type="protein sequence ID" value="CAF4565650.1"/>
    <property type="molecule type" value="Genomic_DNA"/>
</dbReference>
<dbReference type="EMBL" id="CAJOBI010090473">
    <property type="protein sequence ID" value="CAF4539870.1"/>
    <property type="molecule type" value="Genomic_DNA"/>
</dbReference>
<dbReference type="EMBL" id="CAJOBH010130394">
    <property type="protein sequence ID" value="CAF4754353.1"/>
    <property type="molecule type" value="Genomic_DNA"/>
</dbReference>
<reference evidence="2" key="1">
    <citation type="submission" date="2021-02" db="EMBL/GenBank/DDBJ databases">
        <authorList>
            <person name="Nowell W R."/>
        </authorList>
    </citation>
    <scope>NUCLEOTIDE SEQUENCE</scope>
</reference>
<sequence>PNYIPRTLHFYNQDRLSILPIFPTILQNNFSQLLLTNIPMYQLSTDEQARRQLGKYRSEFSIRNTNASETSFMVKQYHTYY</sequence>
<evidence type="ECO:0000313" key="2">
    <source>
        <dbReference type="EMBL" id="CAF4565650.1"/>
    </source>
</evidence>
<dbReference type="Proteomes" id="UP000681967">
    <property type="component" value="Unassembled WGS sequence"/>
</dbReference>
<evidence type="ECO:0000313" key="3">
    <source>
        <dbReference type="EMBL" id="CAF4754353.1"/>
    </source>
</evidence>
<dbReference type="Proteomes" id="UP000676336">
    <property type="component" value="Unassembled WGS sequence"/>
</dbReference>
<accession>A0A8S2YLP4</accession>